<reference evidence="2" key="1">
    <citation type="submission" date="2020-05" db="EMBL/GenBank/DDBJ databases">
        <authorList>
            <person name="Chiriac C."/>
            <person name="Salcher M."/>
            <person name="Ghai R."/>
            <person name="Kavagutti S V."/>
        </authorList>
    </citation>
    <scope>NUCLEOTIDE SEQUENCE</scope>
</reference>
<evidence type="ECO:0000313" key="2">
    <source>
        <dbReference type="EMBL" id="CAB4201991.1"/>
    </source>
</evidence>
<gene>
    <name evidence="1" type="ORF">UFOVP1101_51</name>
    <name evidence="2" type="ORF">UFOVP1362_31</name>
</gene>
<protein>
    <submittedName>
        <fullName evidence="2">Uncharacterized protein</fullName>
    </submittedName>
</protein>
<dbReference type="EMBL" id="LR797311">
    <property type="protein sequence ID" value="CAB4201991.1"/>
    <property type="molecule type" value="Genomic_DNA"/>
</dbReference>
<name>A0A6J5RUC5_9CAUD</name>
<organism evidence="2">
    <name type="scientific">uncultured Caudovirales phage</name>
    <dbReference type="NCBI Taxonomy" id="2100421"/>
    <lineage>
        <taxon>Viruses</taxon>
        <taxon>Duplodnaviria</taxon>
        <taxon>Heunggongvirae</taxon>
        <taxon>Uroviricota</taxon>
        <taxon>Caudoviricetes</taxon>
        <taxon>Peduoviridae</taxon>
        <taxon>Maltschvirus</taxon>
        <taxon>Maltschvirus maltsch</taxon>
    </lineage>
</organism>
<sequence length="75" mass="8016">MINLIYQGRTTAAHQKLLDGQTADGARVIRRAKGFSDYDVINGLVRAGWLEPRASGPRGGTRWFTTAAGAAAVQS</sequence>
<proteinExistence type="predicted"/>
<accession>A0A6J5RUC5</accession>
<dbReference type="EMBL" id="LR797059">
    <property type="protein sequence ID" value="CAB4184267.1"/>
    <property type="molecule type" value="Genomic_DNA"/>
</dbReference>
<evidence type="ECO:0000313" key="1">
    <source>
        <dbReference type="EMBL" id="CAB4184267.1"/>
    </source>
</evidence>